<evidence type="ECO:0000256" key="2">
    <source>
        <dbReference type="NCBIfam" id="TIGR00542"/>
    </source>
</evidence>
<dbReference type="NCBIfam" id="TIGR00542">
    <property type="entry name" value="hxl6Piso_put"/>
    <property type="match status" value="1"/>
</dbReference>
<dbReference type="NCBIfam" id="NF009688">
    <property type="entry name" value="PRK13209.1"/>
    <property type="match status" value="1"/>
</dbReference>
<evidence type="ECO:0000313" key="5">
    <source>
        <dbReference type="Proteomes" id="UP000449209"/>
    </source>
</evidence>
<name>A0A6N9I0G9_9LACO</name>
<dbReference type="GO" id="GO:0016861">
    <property type="term" value="F:intramolecular oxidoreductase activity, interconverting aldoses and ketoses"/>
    <property type="evidence" value="ECO:0007669"/>
    <property type="project" value="InterPro"/>
</dbReference>
<dbReference type="AlphaFoldDB" id="A0A6N9I0G9"/>
<reference evidence="4 5" key="1">
    <citation type="journal article" date="2019" name="Appl. Environ. Microbiol.">
        <title>Genetic determinants of hydroxycinnamic acid metabolism in heterofermentative lactobacilli.</title>
        <authorList>
            <person name="Gaur G."/>
            <person name="Oh J.H."/>
            <person name="Filannino P."/>
            <person name="Gobbetti M."/>
            <person name="van Pijkeren J.P."/>
            <person name="Ganzle M.G."/>
        </authorList>
    </citation>
    <scope>NUCLEOTIDE SEQUENCE [LARGE SCALE GENOMIC DNA]</scope>
    <source>
        <strain evidence="4 5">C5</strain>
    </source>
</reference>
<evidence type="ECO:0000313" key="4">
    <source>
        <dbReference type="EMBL" id="MYV16455.1"/>
    </source>
</evidence>
<dbReference type="PANTHER" id="PTHR43489">
    <property type="entry name" value="ISOMERASE"/>
    <property type="match status" value="1"/>
</dbReference>
<keyword evidence="1 4" id="KW-0413">Isomerase</keyword>
<comment type="caution">
    <text evidence="4">The sequence shown here is derived from an EMBL/GenBank/DDBJ whole genome shotgun (WGS) entry which is preliminary data.</text>
</comment>
<dbReference type="InterPro" id="IPR050417">
    <property type="entry name" value="Sugar_Epim/Isomerase"/>
</dbReference>
<dbReference type="SUPFAM" id="SSF51658">
    <property type="entry name" value="Xylose isomerase-like"/>
    <property type="match status" value="1"/>
</dbReference>
<evidence type="ECO:0000259" key="3">
    <source>
        <dbReference type="Pfam" id="PF01261"/>
    </source>
</evidence>
<proteinExistence type="predicted"/>
<dbReference type="GO" id="GO:0019852">
    <property type="term" value="P:L-ascorbic acid metabolic process"/>
    <property type="evidence" value="ECO:0007669"/>
    <property type="project" value="TreeGrafter"/>
</dbReference>
<feature type="domain" description="Xylose isomerase-like TIM barrel" evidence="3">
    <location>
        <begin position="23"/>
        <end position="277"/>
    </location>
</feature>
<dbReference type="OrthoDB" id="3185623at2"/>
<dbReference type="NCBIfam" id="NF009689">
    <property type="entry name" value="PRK13210.1"/>
    <property type="match status" value="1"/>
</dbReference>
<dbReference type="Pfam" id="PF01261">
    <property type="entry name" value="AP_endonuc_2"/>
    <property type="match status" value="1"/>
</dbReference>
<dbReference type="GO" id="GO:0034015">
    <property type="term" value="F:L-ribulose-5-phosphate 3-epimerase activity"/>
    <property type="evidence" value="ECO:0007669"/>
    <property type="project" value="TreeGrafter"/>
</dbReference>
<organism evidence="4 5">
    <name type="scientific">Furfurilactobacillus milii</name>
    <dbReference type="NCBI Taxonomy" id="2888272"/>
    <lineage>
        <taxon>Bacteria</taxon>
        <taxon>Bacillati</taxon>
        <taxon>Bacillota</taxon>
        <taxon>Bacilli</taxon>
        <taxon>Lactobacillales</taxon>
        <taxon>Lactobacillaceae</taxon>
        <taxon>Furfurilactobacillus</taxon>
    </lineage>
</organism>
<dbReference type="PANTHER" id="PTHR43489:SF1">
    <property type="entry name" value="L-RIBULOSE-5-PHOSPHATE 3-EPIMERASE SGBU-RELATED"/>
    <property type="match status" value="1"/>
</dbReference>
<gene>
    <name evidence="4" type="ORF">GB993_02885</name>
</gene>
<accession>A0A6N9I0G9</accession>
<dbReference type="Proteomes" id="UP000449209">
    <property type="component" value="Unassembled WGS sequence"/>
</dbReference>
<dbReference type="InterPro" id="IPR036237">
    <property type="entry name" value="Xyl_isomerase-like_sf"/>
</dbReference>
<dbReference type="RefSeq" id="WP_161003016.1">
    <property type="nucleotide sequence ID" value="NZ_WEZQ01000005.1"/>
</dbReference>
<dbReference type="InterPro" id="IPR013022">
    <property type="entry name" value="Xyl_isomerase-like_TIM-brl"/>
</dbReference>
<protein>
    <recommendedName>
        <fullName evidence="2">L-ribulose-5-phosphate 3-epimerase</fullName>
    </recommendedName>
</protein>
<dbReference type="EMBL" id="WEZQ01000005">
    <property type="protein sequence ID" value="MYV16455.1"/>
    <property type="molecule type" value="Genomic_DNA"/>
</dbReference>
<dbReference type="InterPro" id="IPR004560">
    <property type="entry name" value="L-Ru-5P_3-Epase"/>
</dbReference>
<evidence type="ECO:0000256" key="1">
    <source>
        <dbReference type="ARBA" id="ARBA00023235"/>
    </source>
</evidence>
<dbReference type="Gene3D" id="3.20.20.150">
    <property type="entry name" value="Divalent-metal-dependent TIM barrel enzymes"/>
    <property type="match status" value="1"/>
</dbReference>
<sequence>MTTNALGIYEKALPQNLSWEEKFNLVHQLGFNFLEFSIDESDERLSRLDWSRQQRQQFRQAMWRTNSRINTMMLSGHRRFPLGSADPGVREKSLSMMSKAIDLAVDLGIRNIQMAGYDVYYEQKTVQSREWFIEDLMKCVEMAAKKLVMLSIETMDDPFLNSLSKIAHIKKEIPSPWLQGYPDLGNISAWPENNVAEDLENNMDDVVAVHLKDTKRVTPTFKGQFKNVPFGEGDVDFEGCLKTLKRLNYSGSYTVEMWTETAENPIAEIKKAKAFFDNLFTKLNIHQEVIDIKKNEEAN</sequence>